<dbReference type="GO" id="GO:0006302">
    <property type="term" value="P:double-strand break repair"/>
    <property type="evidence" value="ECO:0007669"/>
    <property type="project" value="TreeGrafter"/>
</dbReference>
<dbReference type="Pfam" id="PF00476">
    <property type="entry name" value="DNA_pol_A"/>
    <property type="match status" value="1"/>
</dbReference>
<accession>X1ESX1</accession>
<feature type="non-terminal residue" evidence="3">
    <location>
        <position position="1"/>
    </location>
</feature>
<evidence type="ECO:0000259" key="2">
    <source>
        <dbReference type="Pfam" id="PF00476"/>
    </source>
</evidence>
<dbReference type="PANTHER" id="PTHR10133:SF27">
    <property type="entry name" value="DNA POLYMERASE NU"/>
    <property type="match status" value="1"/>
</dbReference>
<dbReference type="PANTHER" id="PTHR10133">
    <property type="entry name" value="DNA POLYMERASE I"/>
    <property type="match status" value="1"/>
</dbReference>
<evidence type="ECO:0000313" key="3">
    <source>
        <dbReference type="EMBL" id="GAH35677.1"/>
    </source>
</evidence>
<dbReference type="GO" id="GO:0003677">
    <property type="term" value="F:DNA binding"/>
    <property type="evidence" value="ECO:0007669"/>
    <property type="project" value="InterPro"/>
</dbReference>
<name>X1ESX1_9ZZZZ</name>
<dbReference type="AlphaFoldDB" id="X1ESX1"/>
<feature type="domain" description="DNA-directed DNA polymerase family A palm" evidence="2">
    <location>
        <begin position="1"/>
        <end position="49"/>
    </location>
</feature>
<gene>
    <name evidence="3" type="ORF">S03H2_18038</name>
</gene>
<dbReference type="InterPro" id="IPR002298">
    <property type="entry name" value="DNA_polymerase_A"/>
</dbReference>
<dbReference type="InterPro" id="IPR001098">
    <property type="entry name" value="DNA-dir_DNA_pol_A_palm_dom"/>
</dbReference>
<dbReference type="EMBL" id="BARU01009333">
    <property type="protein sequence ID" value="GAH35677.1"/>
    <property type="molecule type" value="Genomic_DNA"/>
</dbReference>
<evidence type="ECO:0000256" key="1">
    <source>
        <dbReference type="ARBA" id="ARBA00022705"/>
    </source>
</evidence>
<proteinExistence type="predicted"/>
<dbReference type="GO" id="GO:0003887">
    <property type="term" value="F:DNA-directed DNA polymerase activity"/>
    <property type="evidence" value="ECO:0007669"/>
    <property type="project" value="InterPro"/>
</dbReference>
<reference evidence="3" key="1">
    <citation type="journal article" date="2014" name="Front. Microbiol.">
        <title>High frequency of phylogenetically diverse reductive dehalogenase-homologous genes in deep subseafloor sedimentary metagenomes.</title>
        <authorList>
            <person name="Kawai M."/>
            <person name="Futagami T."/>
            <person name="Toyoda A."/>
            <person name="Takaki Y."/>
            <person name="Nishi S."/>
            <person name="Hori S."/>
            <person name="Arai W."/>
            <person name="Tsubouchi T."/>
            <person name="Morono Y."/>
            <person name="Uchiyama I."/>
            <person name="Ito T."/>
            <person name="Fujiyama A."/>
            <person name="Inagaki F."/>
            <person name="Takami H."/>
        </authorList>
    </citation>
    <scope>NUCLEOTIDE SEQUENCE</scope>
    <source>
        <strain evidence="3">Expedition CK06-06</strain>
    </source>
</reference>
<comment type="caution">
    <text evidence="3">The sequence shown here is derived from an EMBL/GenBank/DDBJ whole genome shotgun (WGS) entry which is preliminary data.</text>
</comment>
<dbReference type="GO" id="GO:0006261">
    <property type="term" value="P:DNA-templated DNA replication"/>
    <property type="evidence" value="ECO:0007669"/>
    <property type="project" value="InterPro"/>
</dbReference>
<sequence>LQIHDELLFEIKEEKVLKIAKEIKKIMESVVKLKVPLEVEIKVGDNWGELKNLKKFNF</sequence>
<dbReference type="SUPFAM" id="SSF56672">
    <property type="entry name" value="DNA/RNA polymerases"/>
    <property type="match status" value="1"/>
</dbReference>
<dbReference type="Gene3D" id="3.30.70.370">
    <property type="match status" value="1"/>
</dbReference>
<organism evidence="3">
    <name type="scientific">marine sediment metagenome</name>
    <dbReference type="NCBI Taxonomy" id="412755"/>
    <lineage>
        <taxon>unclassified sequences</taxon>
        <taxon>metagenomes</taxon>
        <taxon>ecological metagenomes</taxon>
    </lineage>
</organism>
<dbReference type="InterPro" id="IPR043502">
    <property type="entry name" value="DNA/RNA_pol_sf"/>
</dbReference>
<keyword evidence="1" id="KW-0235">DNA replication</keyword>
<protein>
    <recommendedName>
        <fullName evidence="2">DNA-directed DNA polymerase family A palm domain-containing protein</fullName>
    </recommendedName>
</protein>